<gene>
    <name evidence="1" type="ORF">SAMN05421642_107131</name>
</gene>
<evidence type="ECO:0000313" key="2">
    <source>
        <dbReference type="Proteomes" id="UP000198327"/>
    </source>
</evidence>
<keyword evidence="2" id="KW-1185">Reference proteome</keyword>
<evidence type="ECO:0000313" key="1">
    <source>
        <dbReference type="EMBL" id="SNS94799.1"/>
    </source>
</evidence>
<dbReference type="EMBL" id="FZOW01000007">
    <property type="protein sequence ID" value="SNS94799.1"/>
    <property type="molecule type" value="Genomic_DNA"/>
</dbReference>
<dbReference type="Proteomes" id="UP000198327">
    <property type="component" value="Unassembled WGS sequence"/>
</dbReference>
<dbReference type="RefSeq" id="WP_089247015.1">
    <property type="nucleotide sequence ID" value="NZ_FZOW01000007.1"/>
</dbReference>
<dbReference type="OrthoDB" id="4466709at2"/>
<name>A0A239IMM0_9NOCA</name>
<sequence>MSNPGDPITGWESLAIAADQGRLSLKPEAAEVCRNACEAYLAQLAEHRARAVELADVDALAWMDGFESGKELRGKFAEKAAGGKNNLVDVLQSHIDVVERMRIVFDKLLAATAAVDDSTSIEMSSQGPK</sequence>
<proteinExistence type="predicted"/>
<accession>A0A239IMM0</accession>
<organism evidence="1 2">
    <name type="scientific">Rhodococcoides kyotonense</name>
    <dbReference type="NCBI Taxonomy" id="398843"/>
    <lineage>
        <taxon>Bacteria</taxon>
        <taxon>Bacillati</taxon>
        <taxon>Actinomycetota</taxon>
        <taxon>Actinomycetes</taxon>
        <taxon>Mycobacteriales</taxon>
        <taxon>Nocardiaceae</taxon>
        <taxon>Rhodococcoides</taxon>
    </lineage>
</organism>
<reference evidence="2" key="1">
    <citation type="submission" date="2017-06" db="EMBL/GenBank/DDBJ databases">
        <authorList>
            <person name="Varghese N."/>
            <person name="Submissions S."/>
        </authorList>
    </citation>
    <scope>NUCLEOTIDE SEQUENCE [LARGE SCALE GENOMIC DNA]</scope>
    <source>
        <strain evidence="2">JCM 23211</strain>
    </source>
</reference>
<protein>
    <submittedName>
        <fullName evidence="1">Uncharacterized protein</fullName>
    </submittedName>
</protein>
<dbReference type="AlphaFoldDB" id="A0A239IMM0"/>